<dbReference type="AlphaFoldDB" id="A0A6M2E802"/>
<keyword evidence="1" id="KW-0732">Signal</keyword>
<accession>A0A6M2E802</accession>
<feature type="signal peptide" evidence="1">
    <location>
        <begin position="1"/>
        <end position="17"/>
    </location>
</feature>
<sequence>MMALGTMLAAFVSLILAAPSVHCYYGWCDVGNMDLMEEVVASTLREMPEKYDVRVHGLEKPVEKDAFNMSGLNSLFLREQLRGYCSNGTQVVNFELRTREPLLFTVNETEFTKHCTIGFQTDIRVLVEFRFPTFVARRDRLFDANLLKK</sequence>
<evidence type="ECO:0000256" key="1">
    <source>
        <dbReference type="SAM" id="SignalP"/>
    </source>
</evidence>
<reference evidence="2" key="1">
    <citation type="submission" date="2019-12" db="EMBL/GenBank/DDBJ databases">
        <title>The sialotranscriptome of the gopher-tortoise tick, Amblyomma tuberculatum.</title>
        <authorList>
            <person name="Karim S."/>
            <person name="Andersen J."/>
            <person name="Kumar D."/>
            <person name="Adamson S."/>
            <person name="Ennen J."/>
            <person name="Qualis C.P."/>
            <person name="Ribeiro J.M.C."/>
        </authorList>
    </citation>
    <scope>NUCLEOTIDE SEQUENCE</scope>
    <source>
        <strain evidence="2">Removed</strain>
        <tissue evidence="2">Salivary glands</tissue>
    </source>
</reference>
<proteinExistence type="predicted"/>
<name>A0A6M2E802_9ACAR</name>
<organism evidence="2">
    <name type="scientific">Amblyomma tuberculatum</name>
    <dbReference type="NCBI Taxonomy" id="48802"/>
    <lineage>
        <taxon>Eukaryota</taxon>
        <taxon>Metazoa</taxon>
        <taxon>Ecdysozoa</taxon>
        <taxon>Arthropoda</taxon>
        <taxon>Chelicerata</taxon>
        <taxon>Arachnida</taxon>
        <taxon>Acari</taxon>
        <taxon>Parasitiformes</taxon>
        <taxon>Ixodida</taxon>
        <taxon>Ixodoidea</taxon>
        <taxon>Ixodidae</taxon>
        <taxon>Amblyomminae</taxon>
        <taxon>Amblyomma</taxon>
    </lineage>
</organism>
<evidence type="ECO:0000313" key="2">
    <source>
        <dbReference type="EMBL" id="NOV53067.1"/>
    </source>
</evidence>
<feature type="chain" id="PRO_5026894199" evidence="1">
    <location>
        <begin position="18"/>
        <end position="149"/>
    </location>
</feature>
<protein>
    <submittedName>
        <fullName evidence="2">Putative secreted protein</fullName>
    </submittedName>
</protein>
<dbReference type="EMBL" id="GIDH01001124">
    <property type="protein sequence ID" value="NOV53067.1"/>
    <property type="molecule type" value="Transcribed_RNA"/>
</dbReference>